<dbReference type="GO" id="GO:0030145">
    <property type="term" value="F:manganese ion binding"/>
    <property type="evidence" value="ECO:0007669"/>
    <property type="project" value="UniProtKB-UniRule"/>
</dbReference>
<dbReference type="SUPFAM" id="SSF51182">
    <property type="entry name" value="RmlC-like cupins"/>
    <property type="match status" value="1"/>
</dbReference>
<dbReference type="SMART" id="SM00835">
    <property type="entry name" value="Cupin_1"/>
    <property type="match status" value="1"/>
</dbReference>
<dbReference type="InterPro" id="IPR001929">
    <property type="entry name" value="Germin"/>
</dbReference>
<keyword evidence="4 11" id="KW-0964">Secreted</keyword>
<keyword evidence="6 10" id="KW-1015">Disulfide bond</keyword>
<feature type="binding site" evidence="8">
    <location>
        <position position="114"/>
    </location>
    <ligand>
        <name>oxalate</name>
        <dbReference type="ChEBI" id="CHEBI:30623"/>
    </ligand>
</feature>
<feature type="binding site" evidence="9">
    <location>
        <position position="114"/>
    </location>
    <ligand>
        <name>Mn(2+)</name>
        <dbReference type="ChEBI" id="CHEBI:29035"/>
    </ligand>
</feature>
<protein>
    <recommendedName>
        <fullName evidence="11">Germin-like protein</fullName>
    </recommendedName>
</protein>
<comment type="subcellular location">
    <subcellularLocation>
        <location evidence="1 11">Secreted</location>
        <location evidence="1 11">Extracellular space</location>
        <location evidence="1 11">Apoplast</location>
    </subcellularLocation>
</comment>
<comment type="caution">
    <text evidence="13">The sequence shown here is derived from an EMBL/GenBank/DDBJ whole genome shotgun (WGS) entry which is preliminary data.</text>
</comment>
<gene>
    <name evidence="13" type="ORF">SASPL_156237</name>
</gene>
<evidence type="ECO:0000259" key="12">
    <source>
        <dbReference type="SMART" id="SM00835"/>
    </source>
</evidence>
<name>A0A8X8VXD2_SALSN</name>
<evidence type="ECO:0000313" key="14">
    <source>
        <dbReference type="Proteomes" id="UP000298416"/>
    </source>
</evidence>
<evidence type="ECO:0000256" key="9">
    <source>
        <dbReference type="PIRSR" id="PIRSR601929-2"/>
    </source>
</evidence>
<dbReference type="InterPro" id="IPR006045">
    <property type="entry name" value="Cupin_1"/>
</dbReference>
<organism evidence="13">
    <name type="scientific">Salvia splendens</name>
    <name type="common">Scarlet sage</name>
    <dbReference type="NCBI Taxonomy" id="180675"/>
    <lineage>
        <taxon>Eukaryota</taxon>
        <taxon>Viridiplantae</taxon>
        <taxon>Streptophyta</taxon>
        <taxon>Embryophyta</taxon>
        <taxon>Tracheophyta</taxon>
        <taxon>Spermatophyta</taxon>
        <taxon>Magnoliopsida</taxon>
        <taxon>eudicotyledons</taxon>
        <taxon>Gunneridae</taxon>
        <taxon>Pentapetalae</taxon>
        <taxon>asterids</taxon>
        <taxon>lamiids</taxon>
        <taxon>Lamiales</taxon>
        <taxon>Lamiaceae</taxon>
        <taxon>Nepetoideae</taxon>
        <taxon>Mentheae</taxon>
        <taxon>Salviinae</taxon>
        <taxon>Salvia</taxon>
        <taxon>Salvia subgen. Calosphace</taxon>
        <taxon>core Calosphace</taxon>
    </lineage>
</organism>
<comment type="similarity">
    <text evidence="2 11">Belongs to the germin family.</text>
</comment>
<feature type="domain" description="Cupin type-1" evidence="12">
    <location>
        <begin position="71"/>
        <end position="208"/>
    </location>
</feature>
<feature type="disulfide bond" evidence="10">
    <location>
        <begin position="30"/>
        <end position="45"/>
    </location>
</feature>
<dbReference type="Pfam" id="PF00190">
    <property type="entry name" value="Cupin_1"/>
    <property type="match status" value="1"/>
</dbReference>
<keyword evidence="5 8" id="KW-0479">Metal-binding</keyword>
<evidence type="ECO:0000256" key="11">
    <source>
        <dbReference type="RuleBase" id="RU366015"/>
    </source>
</evidence>
<dbReference type="InterPro" id="IPR014710">
    <property type="entry name" value="RmlC-like_jellyroll"/>
</dbReference>
<evidence type="ECO:0000256" key="2">
    <source>
        <dbReference type="ARBA" id="ARBA00007456"/>
    </source>
</evidence>
<dbReference type="InterPro" id="IPR019780">
    <property type="entry name" value="Germin_Mn-BS"/>
</dbReference>
<feature type="binding site" evidence="8">
    <location>
        <position position="109"/>
    </location>
    <ligand>
        <name>oxalate</name>
        <dbReference type="ChEBI" id="CHEBI:30623"/>
    </ligand>
</feature>
<keyword evidence="14" id="KW-1185">Reference proteome</keyword>
<evidence type="ECO:0000256" key="10">
    <source>
        <dbReference type="PIRSR" id="PIRSR601929-3"/>
    </source>
</evidence>
<evidence type="ECO:0000256" key="1">
    <source>
        <dbReference type="ARBA" id="ARBA00004271"/>
    </source>
</evidence>
<dbReference type="Proteomes" id="UP000298416">
    <property type="component" value="Unassembled WGS sequence"/>
</dbReference>
<dbReference type="Gene3D" id="2.60.120.10">
    <property type="entry name" value="Jelly Rolls"/>
    <property type="match status" value="1"/>
</dbReference>
<feature type="binding site" evidence="9">
    <location>
        <position position="107"/>
    </location>
    <ligand>
        <name>Mn(2+)</name>
        <dbReference type="ChEBI" id="CHEBI:29035"/>
    </ligand>
</feature>
<sequence>MNLILTLSFVAIIWPSLVLGHEPSPLQDFCVADFNSIVRVNGFPCLNPKQVTVDHFLFKGLNIVGNTSNYLGVSVNRPTVNEIPGLNTLGMSTVRVDYAISGVVPPHRHPRASEILVVLEGTVLVDLSHQAPKTSSFQKCWRRAMFSYFLWLFHFQQNVGSGNAITMAFLNSQNPGVVIAANAMFGSSPRIDADVLDRALEVDSSVIEKPYLIYKGSNFNFSELNFPLHADTHVDAPGHFYENYFEQGFDADTLDLIVLNGPELLVDVLRDENITGMCAWNG</sequence>
<dbReference type="InterPro" id="IPR037175">
    <property type="entry name" value="KFase_sf"/>
</dbReference>
<feature type="chain" id="PRO_5036518810" description="Germin-like protein" evidence="11">
    <location>
        <begin position="21"/>
        <end position="282"/>
    </location>
</feature>
<evidence type="ECO:0000256" key="6">
    <source>
        <dbReference type="ARBA" id="ARBA00023157"/>
    </source>
</evidence>
<dbReference type="PANTHER" id="PTHR31238">
    <property type="entry name" value="GERMIN-LIKE PROTEIN SUBFAMILY 3 MEMBER 3"/>
    <property type="match status" value="1"/>
</dbReference>
<keyword evidence="7 8" id="KW-0464">Manganese</keyword>
<feature type="binding site" evidence="9">
    <location>
        <position position="109"/>
    </location>
    <ligand>
        <name>Mn(2+)</name>
        <dbReference type="ChEBI" id="CHEBI:29035"/>
    </ligand>
</feature>
<dbReference type="GO" id="GO:0048046">
    <property type="term" value="C:apoplast"/>
    <property type="evidence" value="ECO:0007669"/>
    <property type="project" value="UniProtKB-SubCell"/>
</dbReference>
<dbReference type="PROSITE" id="PS00725">
    <property type="entry name" value="GERMIN"/>
    <property type="match status" value="1"/>
</dbReference>
<dbReference type="CDD" id="cd02241">
    <property type="entry name" value="cupin_OxOx"/>
    <property type="match status" value="1"/>
</dbReference>
<dbReference type="EMBL" id="PNBA02000333">
    <property type="protein sequence ID" value="KAG6383971.1"/>
    <property type="molecule type" value="Genomic_DNA"/>
</dbReference>
<reference evidence="13" key="2">
    <citation type="submission" date="2020-08" db="EMBL/GenBank/DDBJ databases">
        <title>Plant Genome Project.</title>
        <authorList>
            <person name="Zhang R.-G."/>
        </authorList>
    </citation>
    <scope>NUCLEOTIDE SEQUENCE</scope>
    <source>
        <strain evidence="13">Huo1</strain>
        <tissue evidence="13">Leaf</tissue>
    </source>
</reference>
<dbReference type="GO" id="GO:0019441">
    <property type="term" value="P:L-tryptophan catabolic process to kynurenine"/>
    <property type="evidence" value="ECO:0007669"/>
    <property type="project" value="InterPro"/>
</dbReference>
<dbReference type="SUPFAM" id="SSF102198">
    <property type="entry name" value="Putative cyclase"/>
    <property type="match status" value="1"/>
</dbReference>
<dbReference type="AlphaFoldDB" id="A0A8X8VXD2"/>
<evidence type="ECO:0000256" key="8">
    <source>
        <dbReference type="PIRSR" id="PIRSR601929-1"/>
    </source>
</evidence>
<feature type="signal peptide" evidence="11">
    <location>
        <begin position="1"/>
        <end position="20"/>
    </location>
</feature>
<dbReference type="PRINTS" id="PR00325">
    <property type="entry name" value="GERMIN"/>
</dbReference>
<keyword evidence="3 11" id="KW-0052">Apoplast</keyword>
<accession>A0A8X8VXD2</accession>
<feature type="binding site" evidence="9">
    <location>
        <position position="154"/>
    </location>
    <ligand>
        <name>Mn(2+)</name>
        <dbReference type="ChEBI" id="CHEBI:29035"/>
    </ligand>
</feature>
<keyword evidence="11" id="KW-0732">Signal</keyword>
<evidence type="ECO:0000256" key="4">
    <source>
        <dbReference type="ARBA" id="ARBA00022525"/>
    </source>
</evidence>
<evidence type="ECO:0000313" key="13">
    <source>
        <dbReference type="EMBL" id="KAG6383971.1"/>
    </source>
</evidence>
<evidence type="ECO:0000256" key="7">
    <source>
        <dbReference type="ARBA" id="ARBA00023211"/>
    </source>
</evidence>
<reference evidence="13" key="1">
    <citation type="submission" date="2018-01" db="EMBL/GenBank/DDBJ databases">
        <authorList>
            <person name="Mao J.F."/>
        </authorList>
    </citation>
    <scope>NUCLEOTIDE SEQUENCE</scope>
    <source>
        <strain evidence="13">Huo1</strain>
        <tissue evidence="13">Leaf</tissue>
    </source>
</reference>
<dbReference type="InterPro" id="IPR011051">
    <property type="entry name" value="RmlC_Cupin_sf"/>
</dbReference>
<dbReference type="GO" id="GO:0004061">
    <property type="term" value="F:arylformamidase activity"/>
    <property type="evidence" value="ECO:0007669"/>
    <property type="project" value="InterPro"/>
</dbReference>
<evidence type="ECO:0000256" key="5">
    <source>
        <dbReference type="ARBA" id="ARBA00022723"/>
    </source>
</evidence>
<evidence type="ECO:0000256" key="3">
    <source>
        <dbReference type="ARBA" id="ARBA00022523"/>
    </source>
</evidence>
<proteinExistence type="inferred from homology"/>